<dbReference type="Proteomes" id="UP001165584">
    <property type="component" value="Unassembled WGS sequence"/>
</dbReference>
<keyword evidence="1" id="KW-1133">Transmembrane helix</keyword>
<keyword evidence="1" id="KW-0812">Transmembrane</keyword>
<reference evidence="2" key="1">
    <citation type="submission" date="2022-08" db="EMBL/GenBank/DDBJ databases">
        <authorList>
            <person name="Deng Y."/>
            <person name="Han X.-F."/>
            <person name="Zhang Y.-Q."/>
        </authorList>
    </citation>
    <scope>NUCLEOTIDE SEQUENCE</scope>
    <source>
        <strain evidence="2">CPCC 205763</strain>
    </source>
</reference>
<accession>A0ABT2GYR4</accession>
<gene>
    <name evidence="2" type="ORF">N1027_18400</name>
</gene>
<feature type="transmembrane region" description="Helical" evidence="1">
    <location>
        <begin position="252"/>
        <end position="273"/>
    </location>
</feature>
<feature type="transmembrane region" description="Helical" evidence="1">
    <location>
        <begin position="324"/>
        <end position="353"/>
    </location>
</feature>
<evidence type="ECO:0000313" key="3">
    <source>
        <dbReference type="Proteomes" id="UP001165584"/>
    </source>
</evidence>
<proteinExistence type="predicted"/>
<feature type="transmembrane region" description="Helical" evidence="1">
    <location>
        <begin position="12"/>
        <end position="33"/>
    </location>
</feature>
<feature type="transmembrane region" description="Helical" evidence="1">
    <location>
        <begin position="156"/>
        <end position="172"/>
    </location>
</feature>
<evidence type="ECO:0000256" key="1">
    <source>
        <dbReference type="SAM" id="Phobius"/>
    </source>
</evidence>
<sequence>MLSIVTRTLRLVAARWPVLLAWYLAGWLARYLFIELAAYFGATSALLGFLILPLAILARLGSYIAMFLVLRGSMPAFQSVSDKDADAIDRTPRTEARQRVVDIFLVSILPFFAFYAAWQLLKDDTQQYASAALANVNFFAEGPAPTGNVLDLQLDGWSIAVIIIAFAGRFLIKRYSAKLPRWTNLVAVYLESVWVFLTLFLISTYTTGIQEWIGSRAAIQWYETVKADVFSLFAPFGWIWNGIEWAINETGALVLLPLAWLTLAGIVYGRALAKPTIAYRPGHRYYTGVRDRVAALPNGVRRRLKDVGDDVTGRWRPLANAFLLIWRAGVVPMALFVLGYTVIEAASGWLLFAGVRLIGPHDLNSWWMNFDDILVFVVGVILEPVRLCLIAAAYDFCLRKLEERREAADAAGAAAAPGAAAAGAAPAPA</sequence>
<keyword evidence="1" id="KW-0472">Membrane</keyword>
<comment type="caution">
    <text evidence="2">The sequence shown here is derived from an EMBL/GenBank/DDBJ whole genome shotgun (WGS) entry which is preliminary data.</text>
</comment>
<feature type="transmembrane region" description="Helical" evidence="1">
    <location>
        <begin position="184"/>
        <end position="205"/>
    </location>
</feature>
<dbReference type="RefSeq" id="WP_259509937.1">
    <property type="nucleotide sequence ID" value="NZ_JANLCM010000002.1"/>
</dbReference>
<feature type="transmembrane region" description="Helical" evidence="1">
    <location>
        <begin position="100"/>
        <end position="118"/>
    </location>
</feature>
<feature type="transmembrane region" description="Helical" evidence="1">
    <location>
        <begin position="45"/>
        <end position="70"/>
    </location>
</feature>
<name>A0ABT2GYR4_9MICO</name>
<organism evidence="2 3">
    <name type="scientific">Herbiconiux aconitum</name>
    <dbReference type="NCBI Taxonomy" id="2970913"/>
    <lineage>
        <taxon>Bacteria</taxon>
        <taxon>Bacillati</taxon>
        <taxon>Actinomycetota</taxon>
        <taxon>Actinomycetes</taxon>
        <taxon>Micrococcales</taxon>
        <taxon>Microbacteriaceae</taxon>
        <taxon>Herbiconiux</taxon>
    </lineage>
</organism>
<dbReference type="EMBL" id="JANLCM010000002">
    <property type="protein sequence ID" value="MCS5720106.1"/>
    <property type="molecule type" value="Genomic_DNA"/>
</dbReference>
<protein>
    <submittedName>
        <fullName evidence="2">Uncharacterized protein</fullName>
    </submittedName>
</protein>
<evidence type="ECO:0000313" key="2">
    <source>
        <dbReference type="EMBL" id="MCS5720106.1"/>
    </source>
</evidence>
<keyword evidence="3" id="KW-1185">Reference proteome</keyword>
<feature type="transmembrane region" description="Helical" evidence="1">
    <location>
        <begin position="373"/>
        <end position="396"/>
    </location>
</feature>